<keyword evidence="9" id="KW-1185">Reference proteome</keyword>
<feature type="compositionally biased region" description="Basic residues" evidence="5">
    <location>
        <begin position="249"/>
        <end position="265"/>
    </location>
</feature>
<protein>
    <submittedName>
        <fullName evidence="8">FUSC family protein</fullName>
    </submittedName>
</protein>
<dbReference type="AlphaFoldDB" id="A0A7K3LKY7"/>
<dbReference type="EMBL" id="JAADZU010000010">
    <property type="protein sequence ID" value="NDK88925.1"/>
    <property type="molecule type" value="Genomic_DNA"/>
</dbReference>
<evidence type="ECO:0000259" key="7">
    <source>
        <dbReference type="Pfam" id="PF13515"/>
    </source>
</evidence>
<evidence type="ECO:0000256" key="3">
    <source>
        <dbReference type="ARBA" id="ARBA00022989"/>
    </source>
</evidence>
<evidence type="ECO:0000256" key="2">
    <source>
        <dbReference type="ARBA" id="ARBA00022692"/>
    </source>
</evidence>
<feature type="compositionally biased region" description="Basic and acidic residues" evidence="5">
    <location>
        <begin position="235"/>
        <end position="248"/>
    </location>
</feature>
<evidence type="ECO:0000256" key="5">
    <source>
        <dbReference type="SAM" id="MobiDB-lite"/>
    </source>
</evidence>
<feature type="transmembrane region" description="Helical" evidence="6">
    <location>
        <begin position="83"/>
        <end position="104"/>
    </location>
</feature>
<comment type="subcellular location">
    <subcellularLocation>
        <location evidence="1">Membrane</location>
        <topology evidence="1">Multi-pass membrane protein</topology>
    </subcellularLocation>
</comment>
<organism evidence="8 9">
    <name type="scientific">Gordonia desulfuricans</name>
    <dbReference type="NCBI Taxonomy" id="89051"/>
    <lineage>
        <taxon>Bacteria</taxon>
        <taxon>Bacillati</taxon>
        <taxon>Actinomycetota</taxon>
        <taxon>Actinomycetes</taxon>
        <taxon>Mycobacteriales</taxon>
        <taxon>Gordoniaceae</taxon>
        <taxon>Gordonia</taxon>
    </lineage>
</organism>
<dbReference type="GO" id="GO:0016020">
    <property type="term" value="C:membrane"/>
    <property type="evidence" value="ECO:0007669"/>
    <property type="project" value="UniProtKB-SubCell"/>
</dbReference>
<gene>
    <name evidence="8" type="ORF">GYA93_04935</name>
</gene>
<feature type="transmembrane region" description="Helical" evidence="6">
    <location>
        <begin position="38"/>
        <end position="56"/>
    </location>
</feature>
<feature type="transmembrane region" description="Helical" evidence="6">
    <location>
        <begin position="61"/>
        <end position="77"/>
    </location>
</feature>
<dbReference type="Proteomes" id="UP000466307">
    <property type="component" value="Unassembled WGS sequence"/>
</dbReference>
<evidence type="ECO:0000313" key="9">
    <source>
        <dbReference type="Proteomes" id="UP000466307"/>
    </source>
</evidence>
<keyword evidence="2 6" id="KW-0812">Transmembrane</keyword>
<feature type="region of interest" description="Disordered" evidence="5">
    <location>
        <begin position="234"/>
        <end position="274"/>
    </location>
</feature>
<sequence>MGPDDAPGATRLRMMRGHLTPLWHATVSFGPRGRPLGAATRAAIGLAVPLTVLVAADRLEWALYAGFGAFAAVYGRYDDHRKRMWVQLGAGTAIVVSMLLGTLLSCLDAPLIVRAAVIGVVAAVVAHLSFGLAAIVALSGHWYWASVAALTAVTGQNTYFRLARGVQRLAGTVVGVLVVGVLFLVGTPTAVLLVLAVMCQAAVELCIQWHYAIASMFITLAALIMVDLAGPAATRRPDHRPADGDADRRRRGVCGRPRLGRRHPAARADPPVIA</sequence>
<feature type="transmembrane region" description="Helical" evidence="6">
    <location>
        <begin position="172"/>
        <end position="203"/>
    </location>
</feature>
<dbReference type="InterPro" id="IPR049453">
    <property type="entry name" value="Memb_transporter_dom"/>
</dbReference>
<dbReference type="Pfam" id="PF13515">
    <property type="entry name" value="FUSC_2"/>
    <property type="match status" value="1"/>
</dbReference>
<proteinExistence type="predicted"/>
<reference evidence="8 9" key="1">
    <citation type="submission" date="2020-01" db="EMBL/GenBank/DDBJ databases">
        <title>Investigation of new actinobacteria for the biodesulphurisation of diesel fuel.</title>
        <authorList>
            <person name="Athi Narayanan S.M."/>
        </authorList>
    </citation>
    <scope>NUCLEOTIDE SEQUENCE [LARGE SCALE GENOMIC DNA]</scope>
    <source>
        <strain evidence="8 9">213E</strain>
    </source>
</reference>
<name>A0A7K3LKY7_9ACTN</name>
<feature type="transmembrane region" description="Helical" evidence="6">
    <location>
        <begin position="142"/>
        <end position="160"/>
    </location>
</feature>
<evidence type="ECO:0000256" key="4">
    <source>
        <dbReference type="ARBA" id="ARBA00023136"/>
    </source>
</evidence>
<evidence type="ECO:0000256" key="1">
    <source>
        <dbReference type="ARBA" id="ARBA00004141"/>
    </source>
</evidence>
<evidence type="ECO:0000256" key="6">
    <source>
        <dbReference type="SAM" id="Phobius"/>
    </source>
</evidence>
<keyword evidence="3 6" id="KW-1133">Transmembrane helix</keyword>
<feature type="domain" description="Integral membrane bound transporter" evidence="7">
    <location>
        <begin position="132"/>
        <end position="231"/>
    </location>
</feature>
<comment type="caution">
    <text evidence="8">The sequence shown here is derived from an EMBL/GenBank/DDBJ whole genome shotgun (WGS) entry which is preliminary data.</text>
</comment>
<feature type="transmembrane region" description="Helical" evidence="6">
    <location>
        <begin position="111"/>
        <end position="136"/>
    </location>
</feature>
<dbReference type="RefSeq" id="WP_059037251.1">
    <property type="nucleotide sequence ID" value="NZ_JAADZU010000010.1"/>
</dbReference>
<feature type="transmembrane region" description="Helical" evidence="6">
    <location>
        <begin position="209"/>
        <end position="230"/>
    </location>
</feature>
<accession>A0A7K3LKY7</accession>
<keyword evidence="4 6" id="KW-0472">Membrane</keyword>
<evidence type="ECO:0000313" key="8">
    <source>
        <dbReference type="EMBL" id="NDK88925.1"/>
    </source>
</evidence>